<feature type="domain" description="Phage head morphogenesis" evidence="1">
    <location>
        <begin position="158"/>
        <end position="253"/>
    </location>
</feature>
<dbReference type="RefSeq" id="WP_369744559.1">
    <property type="nucleotide sequence ID" value="NZ_CP165735.1"/>
</dbReference>
<organism evidence="2">
    <name type="scientific">Paenarthrobacter sp. AMU7</name>
    <dbReference type="NCBI Taxonomy" id="3162492"/>
    <lineage>
        <taxon>Bacteria</taxon>
        <taxon>Bacillati</taxon>
        <taxon>Actinomycetota</taxon>
        <taxon>Actinomycetes</taxon>
        <taxon>Micrococcales</taxon>
        <taxon>Micrococcaceae</taxon>
        <taxon>Paenarthrobacter</taxon>
    </lineage>
</organism>
<sequence>MAITPETLQLSDDAKRALLRISDNHLNALVAAWVGVWDEIGPELEAAVLELALNAKDGYVPRRDVAKSKRLAATLELATQRLEELADNIGETVGGDLAAIAREGRAAQTAMIKSQIPAAHISVVTDHTAAAPIDAMVARTLERIHKDTRPLPAAVIKSIKAELIRGIALGENPRKTGQRIVKRAEGRFNGGLTRAMMIARTEVLDVHRVGSQLSDQANTDILEGWRWHAALSARTCPSCLVNHGTMHAASEPGPIDHHQGRCARVPVAKSWAQLGFKGISEPEDAFPDAREWFDNLTEESQIQIMGRERLALLQSGSIEWQQLTTRTQNGNWRDSMTVTPLLALKA</sequence>
<dbReference type="InterPro" id="IPR006528">
    <property type="entry name" value="Phage_head_morphogenesis_dom"/>
</dbReference>
<name>A0AB39YHN1_9MICC</name>
<protein>
    <submittedName>
        <fullName evidence="2">Phage minor head protein</fullName>
    </submittedName>
</protein>
<gene>
    <name evidence="2" type="ORF">ABQM86_12465</name>
</gene>
<dbReference type="EMBL" id="CP165735">
    <property type="protein sequence ID" value="XDV69799.1"/>
    <property type="molecule type" value="Genomic_DNA"/>
</dbReference>
<dbReference type="Pfam" id="PF04233">
    <property type="entry name" value="Phage_Mu_F"/>
    <property type="match status" value="1"/>
</dbReference>
<accession>A0AB39YHN1</accession>
<dbReference type="AlphaFoldDB" id="A0AB39YHN1"/>
<evidence type="ECO:0000259" key="1">
    <source>
        <dbReference type="Pfam" id="PF04233"/>
    </source>
</evidence>
<proteinExistence type="predicted"/>
<reference evidence="2" key="1">
    <citation type="submission" date="2024-07" db="EMBL/GenBank/DDBJ databases">
        <authorList>
            <person name="Li J."/>
            <person name="Wei H."/>
            <person name="Ma J."/>
        </authorList>
    </citation>
    <scope>NUCLEOTIDE SEQUENCE</scope>
    <source>
        <strain evidence="2">AMU7</strain>
    </source>
</reference>
<evidence type="ECO:0000313" key="2">
    <source>
        <dbReference type="EMBL" id="XDV69799.1"/>
    </source>
</evidence>